<proteinExistence type="predicted"/>
<comment type="caution">
    <text evidence="1">The sequence shown here is derived from an EMBL/GenBank/DDBJ whole genome shotgun (WGS) entry which is preliminary data.</text>
</comment>
<dbReference type="PANTHER" id="PTHR33050:SF7">
    <property type="entry name" value="RIBONUCLEASE H"/>
    <property type="match status" value="1"/>
</dbReference>
<keyword evidence="2" id="KW-1185">Reference proteome</keyword>
<dbReference type="InterPro" id="IPR043128">
    <property type="entry name" value="Rev_trsase/Diguanyl_cyclase"/>
</dbReference>
<dbReference type="Gene3D" id="3.10.10.10">
    <property type="entry name" value="HIV Type 1 Reverse Transcriptase, subunit A, domain 1"/>
    <property type="match status" value="1"/>
</dbReference>
<dbReference type="PANTHER" id="PTHR33050">
    <property type="entry name" value="REVERSE TRANSCRIPTASE DOMAIN-CONTAINING PROTEIN"/>
    <property type="match status" value="1"/>
</dbReference>
<dbReference type="SUPFAM" id="SSF56672">
    <property type="entry name" value="DNA/RNA polymerases"/>
    <property type="match status" value="1"/>
</dbReference>
<evidence type="ECO:0000313" key="2">
    <source>
        <dbReference type="Proteomes" id="UP001066276"/>
    </source>
</evidence>
<dbReference type="InterPro" id="IPR043502">
    <property type="entry name" value="DNA/RNA_pol_sf"/>
</dbReference>
<name>A0AAV7T9P0_PLEWA</name>
<accession>A0AAV7T9P0</accession>
<evidence type="ECO:0000313" key="1">
    <source>
        <dbReference type="EMBL" id="KAJ1173150.1"/>
    </source>
</evidence>
<dbReference type="Gene3D" id="3.30.70.270">
    <property type="match status" value="1"/>
</dbReference>
<evidence type="ECO:0008006" key="3">
    <source>
        <dbReference type="Google" id="ProtNLM"/>
    </source>
</evidence>
<dbReference type="Proteomes" id="UP001066276">
    <property type="component" value="Chromosome 4_1"/>
</dbReference>
<reference evidence="1" key="1">
    <citation type="journal article" date="2022" name="bioRxiv">
        <title>Sequencing and chromosome-scale assembly of the giantPleurodeles waltlgenome.</title>
        <authorList>
            <person name="Brown T."/>
            <person name="Elewa A."/>
            <person name="Iarovenko S."/>
            <person name="Subramanian E."/>
            <person name="Araus A.J."/>
            <person name="Petzold A."/>
            <person name="Susuki M."/>
            <person name="Suzuki K.-i.T."/>
            <person name="Hayashi T."/>
            <person name="Toyoda A."/>
            <person name="Oliveira C."/>
            <person name="Osipova E."/>
            <person name="Leigh N.D."/>
            <person name="Simon A."/>
            <person name="Yun M.H."/>
        </authorList>
    </citation>
    <scope>NUCLEOTIDE SEQUENCE</scope>
    <source>
        <strain evidence="1">20211129_DDA</strain>
        <tissue evidence="1">Liver</tissue>
    </source>
</reference>
<gene>
    <name evidence="1" type="ORF">NDU88_004991</name>
</gene>
<dbReference type="AlphaFoldDB" id="A0AAV7T9P0"/>
<sequence length="309" mass="34506">MTVALRCHAWSRTSVFWGDVQQSLMDMPFDGTHLFGDKPDSALERFKDSWATARSLGLSSATRPPQSAFRPFCGHKRGALSRPLPSHPATHVGQPMHGEDAESYVAVGQGTTAPAAVSKPSKSVPHSHPVGDRIRHHLPHWEHITTDGWVLQIIRKGYSLPFESAPPYMPPSLHHLPEDHLVLLRQEVTALLAKGAIERLPVPEVGCGCYSCYFLIPKKNKGLRPILDLRDLNYYFLKKEKFKMLALAQVLSALDPGGWMVALGLQDAYFHIPILPAHRRYQQFVVVHEHFQFTMLPLALPAPLGCSQK</sequence>
<protein>
    <recommendedName>
        <fullName evidence="3">Reverse transcriptase domain-containing protein</fullName>
    </recommendedName>
</protein>
<dbReference type="InterPro" id="IPR052055">
    <property type="entry name" value="Hepadnavirus_pol/RT"/>
</dbReference>
<organism evidence="1 2">
    <name type="scientific">Pleurodeles waltl</name>
    <name type="common">Iberian ribbed newt</name>
    <dbReference type="NCBI Taxonomy" id="8319"/>
    <lineage>
        <taxon>Eukaryota</taxon>
        <taxon>Metazoa</taxon>
        <taxon>Chordata</taxon>
        <taxon>Craniata</taxon>
        <taxon>Vertebrata</taxon>
        <taxon>Euteleostomi</taxon>
        <taxon>Amphibia</taxon>
        <taxon>Batrachia</taxon>
        <taxon>Caudata</taxon>
        <taxon>Salamandroidea</taxon>
        <taxon>Salamandridae</taxon>
        <taxon>Pleurodelinae</taxon>
        <taxon>Pleurodeles</taxon>
    </lineage>
</organism>
<dbReference type="EMBL" id="JANPWB010000007">
    <property type="protein sequence ID" value="KAJ1173150.1"/>
    <property type="molecule type" value="Genomic_DNA"/>
</dbReference>